<sequence>MKALKLVSMSVLLASLATGSMVVHADDTDQDGTLKTNGQIQYREADEDNGETIDPNPGPEEVIVPPTQDGAFAIAYVGDYDFGLRQNSALDQSYPAAAWWFDIDEESTDFPNPDMNSPWVNEATKQAARAQFAQVRDLREDLTGWNLALKQEAQFTNGERSLNGAQVKFANGTAQNTSDELPTINSGFTLIPENSRVIMTAGSNIGYGLSTAMWGDKTNLVQDSEVDGGLANPSVQLSVPGTTRTDANSKYTTNLLWTLSATPANIN</sequence>
<reference evidence="3 6" key="2">
    <citation type="submission" date="2020-04" db="EMBL/GenBank/DDBJ databases">
        <authorList>
            <person name="Abaymova A."/>
            <person name="Teymurazov M."/>
            <person name="Tazyna O."/>
            <person name="Chatushin Y."/>
            <person name="Svetoch E."/>
            <person name="Pereligyn V."/>
            <person name="Pohylenko V."/>
            <person name="Platonov M."/>
            <person name="Kartsev N."/>
            <person name="Skryabin Y."/>
            <person name="Sizova A."/>
            <person name="Solomentsev V."/>
            <person name="Kislichkina A."/>
            <person name="Bogun A."/>
        </authorList>
    </citation>
    <scope>NUCLEOTIDE SEQUENCE [LARGE SCALE GENOMIC DNA]</scope>
    <source>
        <strain evidence="3">SCPM-O-B-8398</strain>
        <strain evidence="6">SCPM-O-B-8398 (E28)</strain>
    </source>
</reference>
<protein>
    <submittedName>
        <fullName evidence="3">WxL domain-containing protein</fullName>
    </submittedName>
</protein>
<dbReference type="AlphaFoldDB" id="A0A1V2UJ16"/>
<organism evidence="4 5">
    <name type="scientific">Enterococcus mundtii</name>
    <dbReference type="NCBI Taxonomy" id="53346"/>
    <lineage>
        <taxon>Bacteria</taxon>
        <taxon>Bacillati</taxon>
        <taxon>Bacillota</taxon>
        <taxon>Bacilli</taxon>
        <taxon>Lactobacillales</taxon>
        <taxon>Enterococcaceae</taxon>
        <taxon>Enterococcus</taxon>
    </lineage>
</organism>
<evidence type="ECO:0000259" key="2">
    <source>
        <dbReference type="Pfam" id="PF13731"/>
    </source>
</evidence>
<dbReference type="RefSeq" id="WP_062805638.1">
    <property type="nucleotide sequence ID" value="NZ_CABMMO010000006.1"/>
</dbReference>
<name>A0A1V2UJ16_ENTMU</name>
<reference evidence="4 5" key="1">
    <citation type="submission" date="2016-12" db="EMBL/GenBank/DDBJ databases">
        <authorList>
            <person name="Song W.-J."/>
            <person name="Kurnit D.M."/>
        </authorList>
    </citation>
    <scope>NUCLEOTIDE SEQUENCE [LARGE SCALE GENOMIC DNA]</scope>
    <source>
        <strain evidence="4 5">CGB1038-1_S1</strain>
    </source>
</reference>
<dbReference type="EMBL" id="MSTR01000006">
    <property type="protein sequence ID" value="ONN43283.1"/>
    <property type="molecule type" value="Genomic_DNA"/>
</dbReference>
<evidence type="ECO:0000313" key="4">
    <source>
        <dbReference type="EMBL" id="ONN43283.1"/>
    </source>
</evidence>
<feature type="chain" id="PRO_5033747990" evidence="1">
    <location>
        <begin position="26"/>
        <end position="267"/>
    </location>
</feature>
<dbReference type="Pfam" id="PF13731">
    <property type="entry name" value="WxL"/>
    <property type="match status" value="1"/>
</dbReference>
<feature type="domain" description="WxL" evidence="2">
    <location>
        <begin position="30"/>
        <end position="263"/>
    </location>
</feature>
<dbReference type="EMBL" id="JABCAG010000037">
    <property type="protein sequence ID" value="NMP59118.1"/>
    <property type="molecule type" value="Genomic_DNA"/>
</dbReference>
<evidence type="ECO:0000313" key="6">
    <source>
        <dbReference type="Proteomes" id="UP000557857"/>
    </source>
</evidence>
<dbReference type="Proteomes" id="UP000557857">
    <property type="component" value="Unassembled WGS sequence"/>
</dbReference>
<dbReference type="OrthoDB" id="2182135at2"/>
<dbReference type="Proteomes" id="UP000189299">
    <property type="component" value="Unassembled WGS sequence"/>
</dbReference>
<gene>
    <name evidence="4" type="ORF">BTN92_07510</name>
    <name evidence="3" type="ORF">HI921_11720</name>
</gene>
<accession>A0A1V2UJ16</accession>
<comment type="caution">
    <text evidence="4">The sequence shown here is derived from an EMBL/GenBank/DDBJ whole genome shotgun (WGS) entry which is preliminary data.</text>
</comment>
<evidence type="ECO:0000256" key="1">
    <source>
        <dbReference type="SAM" id="SignalP"/>
    </source>
</evidence>
<keyword evidence="1" id="KW-0732">Signal</keyword>
<proteinExistence type="predicted"/>
<evidence type="ECO:0000313" key="3">
    <source>
        <dbReference type="EMBL" id="NMP59118.1"/>
    </source>
</evidence>
<dbReference type="InterPro" id="IPR027994">
    <property type="entry name" value="WxL_dom"/>
</dbReference>
<evidence type="ECO:0000313" key="5">
    <source>
        <dbReference type="Proteomes" id="UP000189299"/>
    </source>
</evidence>
<feature type="signal peptide" evidence="1">
    <location>
        <begin position="1"/>
        <end position="25"/>
    </location>
</feature>